<dbReference type="Proteomes" id="UP000324091">
    <property type="component" value="Unassembled WGS sequence"/>
</dbReference>
<evidence type="ECO:0000256" key="1">
    <source>
        <dbReference type="SAM" id="MobiDB-lite"/>
    </source>
</evidence>
<accession>A0A5C6MH35</accession>
<name>A0A5C6MH35_9TELE</name>
<comment type="caution">
    <text evidence="2">The sequence shown here is derived from an EMBL/GenBank/DDBJ whole genome shotgun (WGS) entry which is preliminary data.</text>
</comment>
<organism evidence="2 3">
    <name type="scientific">Takifugu flavidus</name>
    <name type="common">sansaifugu</name>
    <dbReference type="NCBI Taxonomy" id="433684"/>
    <lineage>
        <taxon>Eukaryota</taxon>
        <taxon>Metazoa</taxon>
        <taxon>Chordata</taxon>
        <taxon>Craniata</taxon>
        <taxon>Vertebrata</taxon>
        <taxon>Euteleostomi</taxon>
        <taxon>Actinopterygii</taxon>
        <taxon>Neopterygii</taxon>
        <taxon>Teleostei</taxon>
        <taxon>Neoteleostei</taxon>
        <taxon>Acanthomorphata</taxon>
        <taxon>Eupercaria</taxon>
        <taxon>Tetraodontiformes</taxon>
        <taxon>Tetradontoidea</taxon>
        <taxon>Tetraodontidae</taxon>
        <taxon>Takifugu</taxon>
    </lineage>
</organism>
<evidence type="ECO:0000313" key="2">
    <source>
        <dbReference type="EMBL" id="TWW53878.1"/>
    </source>
</evidence>
<proteinExistence type="predicted"/>
<feature type="region of interest" description="Disordered" evidence="1">
    <location>
        <begin position="28"/>
        <end position="47"/>
    </location>
</feature>
<dbReference type="AlphaFoldDB" id="A0A5C6MH35"/>
<dbReference type="EMBL" id="RHFK02000509">
    <property type="protein sequence ID" value="TWW53878.1"/>
    <property type="molecule type" value="Genomic_DNA"/>
</dbReference>
<reference evidence="2 3" key="1">
    <citation type="submission" date="2019-04" db="EMBL/GenBank/DDBJ databases">
        <title>Chromosome genome assembly for Takifugu flavidus.</title>
        <authorList>
            <person name="Xiao S."/>
        </authorList>
    </citation>
    <scope>NUCLEOTIDE SEQUENCE [LARGE SCALE GENOMIC DNA]</scope>
    <source>
        <strain evidence="2">HTHZ2018</strain>
        <tissue evidence="2">Muscle</tissue>
    </source>
</reference>
<sequence length="369" mass="41483">MEAAESALIVTRRVISPGLVRAVWPRTRRQRSPPVVRAEGGSAAPDRAALESQVEEKRGECVRDSEVSGGSEIVEMVVEINDESGEARGKVDLTGLVVDRRNKRKNAMKDKGGKTETDSDCGIEVDWEKEWEGQVLLSHNTTLSGGVGLLFSRGFTPSSLEVEVKVACGEGPVSDDRNHAEPHPASQHCLRQLAYSHGLVDVWRRMYADSRQYTWSRLSEGQELVETGQIRKRAVEFFSSLYESEYRRDEGLFCLCPAGERWILSKTLASRLREAMEQIIHQDQTYCVPGRFIVDNVHLIRDVLEVSRSLDVDTGLISLDQEKAFDWVEHTFLWKVMERFGFSPGFIAMIRILYCDIASMLKFNGSLGA</sequence>
<dbReference type="PANTHER" id="PTHR19446">
    <property type="entry name" value="REVERSE TRANSCRIPTASES"/>
    <property type="match status" value="1"/>
</dbReference>
<keyword evidence="3" id="KW-1185">Reference proteome</keyword>
<gene>
    <name evidence="2" type="ORF">D4764_0162170</name>
</gene>
<protein>
    <submittedName>
        <fullName evidence="2">Transposon TX1 uncharacterized 149 kDa protein ORF 2</fullName>
    </submittedName>
</protein>
<evidence type="ECO:0000313" key="3">
    <source>
        <dbReference type="Proteomes" id="UP000324091"/>
    </source>
</evidence>